<evidence type="ECO:0000256" key="6">
    <source>
        <dbReference type="ARBA" id="ARBA00022691"/>
    </source>
</evidence>
<dbReference type="CDD" id="cd11645">
    <property type="entry name" value="Precorrin_2_C20_MT"/>
    <property type="match status" value="1"/>
</dbReference>
<name>G5IHY0_9FIRM</name>
<keyword evidence="4 9" id="KW-0489">Methyltransferase</keyword>
<dbReference type="InterPro" id="IPR012382">
    <property type="entry name" value="CobI/CbiL"/>
</dbReference>
<dbReference type="PATRIC" id="fig|742737.3.peg.3082"/>
<dbReference type="Gene3D" id="3.30.950.10">
    <property type="entry name" value="Methyltransferase, Cobalt-precorrin-4 Transmethylase, Domain 2"/>
    <property type="match status" value="1"/>
</dbReference>
<comment type="caution">
    <text evidence="9">The sequence shown here is derived from an EMBL/GenBank/DDBJ whole genome shotgun (WGS) entry which is preliminary data.</text>
</comment>
<reference evidence="9 10" key="1">
    <citation type="submission" date="2011-08" db="EMBL/GenBank/DDBJ databases">
        <title>The Genome Sequence of Clostridium hathewayi WAL-18680.</title>
        <authorList>
            <consortium name="The Broad Institute Genome Sequencing Platform"/>
            <person name="Earl A."/>
            <person name="Ward D."/>
            <person name="Feldgarden M."/>
            <person name="Gevers D."/>
            <person name="Finegold S.M."/>
            <person name="Summanen P.H."/>
            <person name="Molitoris D.R."/>
            <person name="Song M."/>
            <person name="Daigneault M."/>
            <person name="Allen-Vercoe E."/>
            <person name="Young S.K."/>
            <person name="Zeng Q."/>
            <person name="Gargeya S."/>
            <person name="Fitzgerald M."/>
            <person name="Haas B."/>
            <person name="Abouelleil A."/>
            <person name="Alvarado L."/>
            <person name="Arachchi H.M."/>
            <person name="Berlin A."/>
            <person name="Brown A."/>
            <person name="Chapman S.B."/>
            <person name="Chen Z."/>
            <person name="Dunbar C."/>
            <person name="Freedman E."/>
            <person name="Gearin G."/>
            <person name="Gellesch M."/>
            <person name="Goldberg J."/>
            <person name="Griggs A."/>
            <person name="Gujja S."/>
            <person name="Heiman D."/>
            <person name="Howarth C."/>
            <person name="Larson L."/>
            <person name="Lui A."/>
            <person name="MacDonald P.J.P."/>
            <person name="Montmayeur A."/>
            <person name="Murphy C."/>
            <person name="Neiman D."/>
            <person name="Pearson M."/>
            <person name="Priest M."/>
            <person name="Roberts A."/>
            <person name="Saif S."/>
            <person name="Shea T."/>
            <person name="Shenoy N."/>
            <person name="Sisk P."/>
            <person name="Stolte C."/>
            <person name="Sykes S."/>
            <person name="Wortman J."/>
            <person name="Nusbaum C."/>
            <person name="Birren B."/>
        </authorList>
    </citation>
    <scope>NUCLEOTIDE SEQUENCE [LARGE SCALE GENOMIC DNA]</scope>
    <source>
        <strain evidence="9 10">WAL-18680</strain>
    </source>
</reference>
<accession>G5IHY0</accession>
<dbReference type="InterPro" id="IPR014777">
    <property type="entry name" value="4pyrrole_Mease_sub1"/>
</dbReference>
<evidence type="ECO:0000256" key="4">
    <source>
        <dbReference type="ARBA" id="ARBA00022603"/>
    </source>
</evidence>
<dbReference type="OrthoDB" id="9804789at2"/>
<dbReference type="RefSeq" id="WP_006781087.1">
    <property type="nucleotide sequence ID" value="NZ_CP040506.1"/>
</dbReference>
<dbReference type="GO" id="GO:0030788">
    <property type="term" value="F:precorrin-2 C20-methyltransferase activity"/>
    <property type="evidence" value="ECO:0007669"/>
    <property type="project" value="InterPro"/>
</dbReference>
<keyword evidence="6" id="KW-0949">S-adenosyl-L-methionine</keyword>
<comment type="similarity">
    <text evidence="2 7">Belongs to the precorrin methyltransferase family.</text>
</comment>
<dbReference type="GO" id="GO:0009236">
    <property type="term" value="P:cobalamin biosynthetic process"/>
    <property type="evidence" value="ECO:0007669"/>
    <property type="project" value="UniProtKB-UniRule"/>
</dbReference>
<feature type="domain" description="Tetrapyrrole methylase" evidence="8">
    <location>
        <begin position="9"/>
        <end position="213"/>
    </location>
</feature>
<dbReference type="Pfam" id="PF00590">
    <property type="entry name" value="TP_methylase"/>
    <property type="match status" value="1"/>
</dbReference>
<evidence type="ECO:0000313" key="9">
    <source>
        <dbReference type="EMBL" id="EHI58886.1"/>
    </source>
</evidence>
<evidence type="ECO:0000259" key="8">
    <source>
        <dbReference type="Pfam" id="PF00590"/>
    </source>
</evidence>
<dbReference type="PANTHER" id="PTHR43467:SF2">
    <property type="entry name" value="COBALT-PRECORRIN-2 C(20)-METHYLTRANSFERASE"/>
    <property type="match status" value="1"/>
</dbReference>
<dbReference type="GO" id="GO:0032259">
    <property type="term" value="P:methylation"/>
    <property type="evidence" value="ECO:0007669"/>
    <property type="project" value="UniProtKB-KW"/>
</dbReference>
<evidence type="ECO:0000256" key="1">
    <source>
        <dbReference type="ARBA" id="ARBA00004953"/>
    </source>
</evidence>
<protein>
    <submittedName>
        <fullName evidence="9">Precorrin-2 C20-methyltransferase</fullName>
    </submittedName>
</protein>
<dbReference type="HOGENOM" id="CLU_076014_2_1_9"/>
<dbReference type="InterPro" id="IPR014776">
    <property type="entry name" value="4pyrrole_Mease_sub2"/>
</dbReference>
<dbReference type="NCBIfam" id="TIGR01467">
    <property type="entry name" value="cobI_cbiL"/>
    <property type="match status" value="1"/>
</dbReference>
<dbReference type="PIRSF" id="PIRSF036427">
    <property type="entry name" value="Precrrn-2_mtase"/>
    <property type="match status" value="1"/>
</dbReference>
<proteinExistence type="inferred from homology"/>
<keyword evidence="5 9" id="KW-0808">Transferase</keyword>
<evidence type="ECO:0000256" key="2">
    <source>
        <dbReference type="ARBA" id="ARBA00005879"/>
    </source>
</evidence>
<comment type="pathway">
    <text evidence="1">Cofactor biosynthesis; adenosylcobalamin biosynthesis.</text>
</comment>
<evidence type="ECO:0000313" key="10">
    <source>
        <dbReference type="Proteomes" id="UP000005384"/>
    </source>
</evidence>
<organism evidence="9 10">
    <name type="scientific">Hungatella hathewayi WAL-18680</name>
    <dbReference type="NCBI Taxonomy" id="742737"/>
    <lineage>
        <taxon>Bacteria</taxon>
        <taxon>Bacillati</taxon>
        <taxon>Bacillota</taxon>
        <taxon>Clostridia</taxon>
        <taxon>Lachnospirales</taxon>
        <taxon>Lachnospiraceae</taxon>
        <taxon>Hungatella</taxon>
    </lineage>
</organism>
<dbReference type="InterPro" id="IPR000878">
    <property type="entry name" value="4pyrrol_Mease"/>
</dbReference>
<dbReference type="InterPro" id="IPR035996">
    <property type="entry name" value="4pyrrol_Methylase_sf"/>
</dbReference>
<evidence type="ECO:0000256" key="3">
    <source>
        <dbReference type="ARBA" id="ARBA00022573"/>
    </source>
</evidence>
<dbReference type="Gene3D" id="3.40.1010.10">
    <property type="entry name" value="Cobalt-precorrin-4 Transmethylase, Domain 1"/>
    <property type="match status" value="1"/>
</dbReference>
<keyword evidence="10" id="KW-1185">Reference proteome</keyword>
<dbReference type="InterPro" id="IPR006364">
    <property type="entry name" value="CobI/CbiL/CobIJ_dom"/>
</dbReference>
<evidence type="ECO:0000256" key="7">
    <source>
        <dbReference type="PIRNR" id="PIRNR036427"/>
    </source>
</evidence>
<gene>
    <name evidence="9" type="ORF">HMPREF9473_03108</name>
</gene>
<evidence type="ECO:0000256" key="5">
    <source>
        <dbReference type="ARBA" id="ARBA00022679"/>
    </source>
</evidence>
<dbReference type="SUPFAM" id="SSF53790">
    <property type="entry name" value="Tetrapyrrole methylase"/>
    <property type="match status" value="1"/>
</dbReference>
<dbReference type="Proteomes" id="UP000005384">
    <property type="component" value="Unassembled WGS sequence"/>
</dbReference>
<dbReference type="AlphaFoldDB" id="G5IHY0"/>
<sequence length="231" mass="25351">MTEHRKGILYCIGVGPGEPELMTLKAVRMIKECQVAAIPHVDRAQCVAYQIAVQAVPELEEKELLCLDMPMTKDKDLLARSHETAAGRLLEQLEQGKDVALLTLGDSSVYATSVYLGGRLEDVGIEIQMVSGVPSFCAAAARLNIPLVKNSEELHILPASYQIEEGLKLPGVKVLMKAGRKLSQVKQLLAQGNYQVTMVENCGMPGERVYRTVEEIPEDAGYFSLLIVRDL</sequence>
<dbReference type="EMBL" id="ADLN01000082">
    <property type="protein sequence ID" value="EHI58886.1"/>
    <property type="molecule type" value="Genomic_DNA"/>
</dbReference>
<keyword evidence="3" id="KW-0169">Cobalamin biosynthesis</keyword>
<dbReference type="UniPathway" id="UPA00148"/>
<dbReference type="PANTHER" id="PTHR43467">
    <property type="entry name" value="COBALT-PRECORRIN-2 C(20)-METHYLTRANSFERASE"/>
    <property type="match status" value="1"/>
</dbReference>